<gene>
    <name evidence="2" type="ORF">V202x_39550</name>
</gene>
<dbReference type="OrthoDB" id="6700369at2"/>
<organism evidence="2 3">
    <name type="scientific">Gimesia aquarii</name>
    <dbReference type="NCBI Taxonomy" id="2527964"/>
    <lineage>
        <taxon>Bacteria</taxon>
        <taxon>Pseudomonadati</taxon>
        <taxon>Planctomycetota</taxon>
        <taxon>Planctomycetia</taxon>
        <taxon>Planctomycetales</taxon>
        <taxon>Planctomycetaceae</taxon>
        <taxon>Gimesia</taxon>
    </lineage>
</organism>
<reference evidence="2 3" key="1">
    <citation type="submission" date="2019-03" db="EMBL/GenBank/DDBJ databases">
        <title>Deep-cultivation of Planctomycetes and their phenomic and genomic characterization uncovers novel biology.</title>
        <authorList>
            <person name="Wiegand S."/>
            <person name="Jogler M."/>
            <person name="Boedeker C."/>
            <person name="Pinto D."/>
            <person name="Vollmers J."/>
            <person name="Rivas-Marin E."/>
            <person name="Kohn T."/>
            <person name="Peeters S.H."/>
            <person name="Heuer A."/>
            <person name="Rast P."/>
            <person name="Oberbeckmann S."/>
            <person name="Bunk B."/>
            <person name="Jeske O."/>
            <person name="Meyerdierks A."/>
            <person name="Storesund J.E."/>
            <person name="Kallscheuer N."/>
            <person name="Luecker S."/>
            <person name="Lage O.M."/>
            <person name="Pohl T."/>
            <person name="Merkel B.J."/>
            <person name="Hornburger P."/>
            <person name="Mueller R.-W."/>
            <person name="Bruemmer F."/>
            <person name="Labrenz M."/>
            <person name="Spormann A.M."/>
            <person name="Op den Camp H."/>
            <person name="Overmann J."/>
            <person name="Amann R."/>
            <person name="Jetten M.S.M."/>
            <person name="Mascher T."/>
            <person name="Medema M.H."/>
            <person name="Devos D.P."/>
            <person name="Kaster A.-K."/>
            <person name="Ovreas L."/>
            <person name="Rohde M."/>
            <person name="Galperin M.Y."/>
            <person name="Jogler C."/>
        </authorList>
    </citation>
    <scope>NUCLEOTIDE SEQUENCE [LARGE SCALE GENOMIC DNA]</scope>
    <source>
        <strain evidence="2 3">V202</strain>
    </source>
</reference>
<protein>
    <recommendedName>
        <fullName evidence="1">DUF695 domain-containing protein</fullName>
    </recommendedName>
</protein>
<dbReference type="AlphaFoldDB" id="A0A517WZ65"/>
<evidence type="ECO:0000313" key="2">
    <source>
        <dbReference type="EMBL" id="QDU10543.1"/>
    </source>
</evidence>
<feature type="domain" description="DUF695" evidence="1">
    <location>
        <begin position="8"/>
        <end position="140"/>
    </location>
</feature>
<name>A0A517WZ65_9PLAN</name>
<sequence>MTEHPSEQEWLTATALEDEYTVFFRLLPKIPEAISTADFPDRIEIIWSYQSPNDTGMPAAEDQQRMNEFEERLEETWLNTGSGYPTMLITGNQICQWQWYVKHIDQALEALNAALADLPELPIDIHTESDPDWYAYSNFMQQITK</sequence>
<evidence type="ECO:0000259" key="1">
    <source>
        <dbReference type="Pfam" id="PF05117"/>
    </source>
</evidence>
<dbReference type="Proteomes" id="UP000318384">
    <property type="component" value="Chromosome"/>
</dbReference>
<evidence type="ECO:0000313" key="3">
    <source>
        <dbReference type="Proteomes" id="UP000318384"/>
    </source>
</evidence>
<accession>A0A517WZ65</accession>
<dbReference type="RefSeq" id="WP_145178285.1">
    <property type="nucleotide sequence ID" value="NZ_CP037422.1"/>
</dbReference>
<proteinExistence type="predicted"/>
<dbReference type="InterPro" id="IPR016097">
    <property type="entry name" value="DUF695"/>
</dbReference>
<dbReference type="EMBL" id="CP037422">
    <property type="protein sequence ID" value="QDU10543.1"/>
    <property type="molecule type" value="Genomic_DNA"/>
</dbReference>
<dbReference type="Pfam" id="PF05117">
    <property type="entry name" value="DUF695"/>
    <property type="match status" value="1"/>
</dbReference>
<keyword evidence="3" id="KW-1185">Reference proteome</keyword>